<reference evidence="7 8" key="1">
    <citation type="journal article" date="2010" name="Cell">
        <title>The genome of Naegleria gruberi illuminates early eukaryotic versatility.</title>
        <authorList>
            <person name="Fritz-Laylin L.K."/>
            <person name="Prochnik S.E."/>
            <person name="Ginger M.L."/>
            <person name="Dacks J.B."/>
            <person name="Carpenter M.L."/>
            <person name="Field M.C."/>
            <person name="Kuo A."/>
            <person name="Paredez A."/>
            <person name="Chapman J."/>
            <person name="Pham J."/>
            <person name="Shu S."/>
            <person name="Neupane R."/>
            <person name="Cipriano M."/>
            <person name="Mancuso J."/>
            <person name="Tu H."/>
            <person name="Salamov A."/>
            <person name="Lindquist E."/>
            <person name="Shapiro H."/>
            <person name="Lucas S."/>
            <person name="Grigoriev I.V."/>
            <person name="Cande W.Z."/>
            <person name="Fulton C."/>
            <person name="Rokhsar D.S."/>
            <person name="Dawson S.C."/>
        </authorList>
    </citation>
    <scope>NUCLEOTIDE SEQUENCE [LARGE SCALE GENOMIC DNA]</scope>
    <source>
        <strain evidence="7 8">NEG-M</strain>
    </source>
</reference>
<dbReference type="InParanoid" id="D2VRE9"/>
<comment type="subcellular location">
    <subcellularLocation>
        <location evidence="5">Golgi apparatus</location>
        <location evidence="5">Golgi stack membrane</location>
        <topology evidence="5">Single-pass type II membrane protein</topology>
    </subcellularLocation>
</comment>
<evidence type="ECO:0000256" key="4">
    <source>
        <dbReference type="ARBA" id="ARBA00022679"/>
    </source>
</evidence>
<keyword evidence="5" id="KW-0472">Membrane</keyword>
<keyword evidence="4 5" id="KW-0808">Transferase</keyword>
<dbReference type="Gene3D" id="3.40.50.11660">
    <property type="entry name" value="Glycosyl transferase family 10, C-terminal domain"/>
    <property type="match status" value="1"/>
</dbReference>
<evidence type="ECO:0000313" key="8">
    <source>
        <dbReference type="Proteomes" id="UP000006671"/>
    </source>
</evidence>
<sequence length="443" mass="51392">MLGNTKFSDPIMAKLGFQDTWTTSDSMFSYFRTFDTSKCTRQHSSKIYGDKSADIVSKERGLNLDAVLVLCEYSQPFFLSTKEEELRNIEVFQRVIELESSQSLIRSHKIDELYGENMWRGMRRLSIFMCSEAVLHENIQPLTQTVSDIESMKRFSESTADISVCYLSTCSVWVNYLYYPIELAKSAFFGKKKRSGNSGICAFVSNCKDGTYAKERYQTLTTLSKFIPIRQYGRCGRNAQEGPDGKQFELENNCKFYFAAENSISKDYVTEKFFEGVKALQNGAKLLIIYRGAQNIKDWGFPSSLFIDINDFKSTEELGAYLKELNDNDEKFEKRFAQITEEDRKKVDEVINTFQYKLGANIPCRITKIIGEMKLARYLLFKIGLKSINNKVNYLEWNEFKRRFSDFGKERIQILDSIYHMAFGIFQSEGNYKNMFSSGWKFD</sequence>
<gene>
    <name evidence="7" type="ORF">NAEGRDRAFT_71561</name>
</gene>
<dbReference type="InterPro" id="IPR001503">
    <property type="entry name" value="Glyco_trans_10"/>
</dbReference>
<keyword evidence="5" id="KW-0333">Golgi apparatus</keyword>
<dbReference type="InterPro" id="IPR055270">
    <property type="entry name" value="Glyco_tran_10_C"/>
</dbReference>
<dbReference type="EC" id="2.4.1.-" evidence="5"/>
<dbReference type="EMBL" id="GG738891">
    <property type="protein sequence ID" value="EFC40658.1"/>
    <property type="molecule type" value="Genomic_DNA"/>
</dbReference>
<dbReference type="Proteomes" id="UP000006671">
    <property type="component" value="Unassembled WGS sequence"/>
</dbReference>
<dbReference type="OrthoDB" id="427096at2759"/>
<evidence type="ECO:0000256" key="2">
    <source>
        <dbReference type="ARBA" id="ARBA00008919"/>
    </source>
</evidence>
<accession>D2VRE9</accession>
<proteinExistence type="inferred from homology"/>
<name>D2VRE9_NAEGR</name>
<evidence type="ECO:0000256" key="1">
    <source>
        <dbReference type="ARBA" id="ARBA00004922"/>
    </source>
</evidence>
<dbReference type="GO" id="GO:0046920">
    <property type="term" value="F:alpha-(1-&gt;3)-fucosyltransferase activity"/>
    <property type="evidence" value="ECO:0007669"/>
    <property type="project" value="TreeGrafter"/>
</dbReference>
<evidence type="ECO:0000313" key="7">
    <source>
        <dbReference type="EMBL" id="EFC40658.1"/>
    </source>
</evidence>
<dbReference type="eggNOG" id="KOG2619">
    <property type="taxonomic scope" value="Eukaryota"/>
</dbReference>
<keyword evidence="5" id="KW-0812">Transmembrane</keyword>
<comment type="pathway">
    <text evidence="1">Protein modification; protein glycosylation.</text>
</comment>
<feature type="domain" description="Fucosyltransferase C-terminal" evidence="6">
    <location>
        <begin position="199"/>
        <end position="337"/>
    </location>
</feature>
<evidence type="ECO:0000256" key="5">
    <source>
        <dbReference type="RuleBase" id="RU003832"/>
    </source>
</evidence>
<dbReference type="GO" id="GO:0032580">
    <property type="term" value="C:Golgi cisterna membrane"/>
    <property type="evidence" value="ECO:0007669"/>
    <property type="project" value="UniProtKB-SubCell"/>
</dbReference>
<dbReference type="PANTHER" id="PTHR11929:SF194">
    <property type="entry name" value="ALPHA-(1,3)-FUCOSYLTRANSFERASE 10"/>
    <property type="match status" value="1"/>
</dbReference>
<organism evidence="8">
    <name type="scientific">Naegleria gruberi</name>
    <name type="common">Amoeba</name>
    <dbReference type="NCBI Taxonomy" id="5762"/>
    <lineage>
        <taxon>Eukaryota</taxon>
        <taxon>Discoba</taxon>
        <taxon>Heterolobosea</taxon>
        <taxon>Tetramitia</taxon>
        <taxon>Eutetramitia</taxon>
        <taxon>Vahlkampfiidae</taxon>
        <taxon>Naegleria</taxon>
    </lineage>
</organism>
<dbReference type="InterPro" id="IPR038577">
    <property type="entry name" value="GT10-like_C_sf"/>
</dbReference>
<dbReference type="SUPFAM" id="SSF53756">
    <property type="entry name" value="UDP-Glycosyltransferase/glycogen phosphorylase"/>
    <property type="match status" value="1"/>
</dbReference>
<evidence type="ECO:0000256" key="3">
    <source>
        <dbReference type="ARBA" id="ARBA00022676"/>
    </source>
</evidence>
<protein>
    <recommendedName>
        <fullName evidence="5">Fucosyltransferase</fullName>
        <ecNumber evidence="5">2.4.1.-</ecNumber>
    </recommendedName>
</protein>
<dbReference type="GeneID" id="8854929"/>
<dbReference type="AlphaFoldDB" id="D2VRE9"/>
<evidence type="ECO:0000259" key="6">
    <source>
        <dbReference type="Pfam" id="PF00852"/>
    </source>
</evidence>
<dbReference type="KEGG" id="ngr:NAEGRDRAFT_71561"/>
<dbReference type="VEuPathDB" id="AmoebaDB:NAEGRDRAFT_71561"/>
<dbReference type="PANTHER" id="PTHR11929">
    <property type="entry name" value="ALPHA- 1,3 -FUCOSYLTRANSFERASE"/>
    <property type="match status" value="1"/>
</dbReference>
<comment type="similarity">
    <text evidence="2 5">Belongs to the glycosyltransferase 10 family.</text>
</comment>
<dbReference type="RefSeq" id="XP_002673402.1">
    <property type="nucleotide sequence ID" value="XM_002673356.1"/>
</dbReference>
<dbReference type="Pfam" id="PF00852">
    <property type="entry name" value="Glyco_transf_10"/>
    <property type="match status" value="1"/>
</dbReference>
<keyword evidence="8" id="KW-1185">Reference proteome</keyword>
<keyword evidence="3 5" id="KW-0328">Glycosyltransferase</keyword>
<dbReference type="UniPathway" id="UPA00378"/>